<gene>
    <name evidence="2" type="ORF">P8T80_01415</name>
</gene>
<evidence type="ECO:0000259" key="1">
    <source>
        <dbReference type="Pfam" id="PF12728"/>
    </source>
</evidence>
<name>A0ABU3PJV6_9CORY</name>
<reference evidence="2 3" key="1">
    <citation type="submission" date="2023-03" db="EMBL/GenBank/DDBJ databases">
        <title>Whole genome sequence of the first Corynebacterium rouxii strains isolated in Brazil: a recent member of Corynebacterium diphtheriae complex.</title>
        <authorList>
            <person name="Vieira V."/>
            <person name="Ramos J.N."/>
            <person name="Araujo M.R.B."/>
            <person name="Baio P.V."/>
            <person name="Sant'Anna L.O."/>
            <person name="Veras J.F.C."/>
            <person name="Vieira E.M.D."/>
            <person name="Sousa M.A.B."/>
            <person name="Camargo C.H."/>
            <person name="Sacchi C.T."/>
            <person name="Campos K.R."/>
            <person name="Santos M.B.N."/>
            <person name="Bokermann S."/>
            <person name="Alvim L.B."/>
            <person name="Santos L.S."/>
            <person name="Mattos-Guaraldi A.L."/>
        </authorList>
    </citation>
    <scope>NUCLEOTIDE SEQUENCE [LARGE SCALE GENOMIC DNA]</scope>
    <source>
        <strain evidence="2 3">70862</strain>
    </source>
</reference>
<evidence type="ECO:0000313" key="3">
    <source>
        <dbReference type="Proteomes" id="UP001265983"/>
    </source>
</evidence>
<dbReference type="Pfam" id="PF12728">
    <property type="entry name" value="HTH_17"/>
    <property type="match status" value="1"/>
</dbReference>
<dbReference type="RefSeq" id="WP_315643128.1">
    <property type="nucleotide sequence ID" value="NZ_JARUHM010000003.1"/>
</dbReference>
<dbReference type="InterPro" id="IPR010093">
    <property type="entry name" value="SinI_DNA-bd"/>
</dbReference>
<keyword evidence="3" id="KW-1185">Reference proteome</keyword>
<dbReference type="InterPro" id="IPR041657">
    <property type="entry name" value="HTH_17"/>
</dbReference>
<feature type="domain" description="Helix-turn-helix" evidence="1">
    <location>
        <begin position="39"/>
        <end position="89"/>
    </location>
</feature>
<sequence length="96" mass="10886">MKITVPDHVFEPSEEVRAFIVSAVADAIKELGAPTVREWMTVYEAADYMRVSRYTVAELAEKGRIQSTYVGTRSRRYNRRSIDAYLAKNATGKAVR</sequence>
<protein>
    <submittedName>
        <fullName evidence="2">Helix-turn-helix domain-containing protein</fullName>
    </submittedName>
</protein>
<dbReference type="Proteomes" id="UP001265983">
    <property type="component" value="Unassembled WGS sequence"/>
</dbReference>
<comment type="caution">
    <text evidence="2">The sequence shown here is derived from an EMBL/GenBank/DDBJ whole genome shotgun (WGS) entry which is preliminary data.</text>
</comment>
<accession>A0ABU3PJV6</accession>
<organism evidence="2 3">
    <name type="scientific">Corynebacterium rouxii</name>
    <dbReference type="NCBI Taxonomy" id="2719119"/>
    <lineage>
        <taxon>Bacteria</taxon>
        <taxon>Bacillati</taxon>
        <taxon>Actinomycetota</taxon>
        <taxon>Actinomycetes</taxon>
        <taxon>Mycobacteriales</taxon>
        <taxon>Corynebacteriaceae</taxon>
        <taxon>Corynebacterium</taxon>
    </lineage>
</organism>
<dbReference type="NCBIfam" id="TIGR01764">
    <property type="entry name" value="excise"/>
    <property type="match status" value="1"/>
</dbReference>
<evidence type="ECO:0000313" key="2">
    <source>
        <dbReference type="EMBL" id="MDT9410061.1"/>
    </source>
</evidence>
<proteinExistence type="predicted"/>
<dbReference type="EMBL" id="JARUHM010000003">
    <property type="protein sequence ID" value="MDT9410061.1"/>
    <property type="molecule type" value="Genomic_DNA"/>
</dbReference>